<evidence type="ECO:0000259" key="2">
    <source>
        <dbReference type="PROSITE" id="PS50994"/>
    </source>
</evidence>
<dbReference type="AlphaFoldDB" id="A0A183C7W7"/>
<name>A0A183C7W7_GLOPA</name>
<reference evidence="3" key="1">
    <citation type="submission" date="2013-12" db="EMBL/GenBank/DDBJ databases">
        <authorList>
            <person name="Aslett M."/>
        </authorList>
    </citation>
    <scope>NUCLEOTIDE SEQUENCE [LARGE SCALE GENOMIC DNA]</scope>
    <source>
        <strain evidence="3">Lindley</strain>
    </source>
</reference>
<evidence type="ECO:0000313" key="3">
    <source>
        <dbReference type="Proteomes" id="UP000050741"/>
    </source>
</evidence>
<dbReference type="Proteomes" id="UP000050741">
    <property type="component" value="Unassembled WGS sequence"/>
</dbReference>
<dbReference type="PANTHER" id="PTHR37984:SF5">
    <property type="entry name" value="PROTEIN NYNRIN-LIKE"/>
    <property type="match status" value="1"/>
</dbReference>
<organism evidence="3 4">
    <name type="scientific">Globodera pallida</name>
    <name type="common">Potato cyst nematode worm</name>
    <name type="synonym">Heterodera pallida</name>
    <dbReference type="NCBI Taxonomy" id="36090"/>
    <lineage>
        <taxon>Eukaryota</taxon>
        <taxon>Metazoa</taxon>
        <taxon>Ecdysozoa</taxon>
        <taxon>Nematoda</taxon>
        <taxon>Chromadorea</taxon>
        <taxon>Rhabditida</taxon>
        <taxon>Tylenchina</taxon>
        <taxon>Tylenchomorpha</taxon>
        <taxon>Tylenchoidea</taxon>
        <taxon>Heteroderidae</taxon>
        <taxon>Heteroderinae</taxon>
        <taxon>Globodera</taxon>
    </lineage>
</organism>
<dbReference type="PROSITE" id="PS50994">
    <property type="entry name" value="INTEGRASE"/>
    <property type="match status" value="1"/>
</dbReference>
<dbReference type="Gene3D" id="3.30.420.10">
    <property type="entry name" value="Ribonuclease H-like superfamily/Ribonuclease H"/>
    <property type="match status" value="1"/>
</dbReference>
<feature type="domain" description="Integrase catalytic" evidence="2">
    <location>
        <begin position="1"/>
        <end position="118"/>
    </location>
</feature>
<dbReference type="InterPro" id="IPR012337">
    <property type="entry name" value="RNaseH-like_sf"/>
</dbReference>
<dbReference type="PANTHER" id="PTHR37984">
    <property type="entry name" value="PROTEIN CBG26694"/>
    <property type="match status" value="1"/>
</dbReference>
<dbReference type="GO" id="GO:0003676">
    <property type="term" value="F:nucleic acid binding"/>
    <property type="evidence" value="ECO:0007669"/>
    <property type="project" value="InterPro"/>
</dbReference>
<feature type="region of interest" description="Disordered" evidence="1">
    <location>
        <begin position="236"/>
        <end position="284"/>
    </location>
</feature>
<protein>
    <submittedName>
        <fullName evidence="4">Integrase catalytic domain-containing protein</fullName>
    </submittedName>
</protein>
<dbReference type="InterPro" id="IPR050951">
    <property type="entry name" value="Retrovirus_Pol_polyprotein"/>
</dbReference>
<proteinExistence type="predicted"/>
<evidence type="ECO:0000313" key="4">
    <source>
        <dbReference type="WBParaSite" id="GPLIN_000896300"/>
    </source>
</evidence>
<evidence type="ECO:0000256" key="1">
    <source>
        <dbReference type="SAM" id="MobiDB-lite"/>
    </source>
</evidence>
<dbReference type="SUPFAM" id="SSF53098">
    <property type="entry name" value="Ribonuclease H-like"/>
    <property type="match status" value="1"/>
</dbReference>
<reference evidence="4" key="3">
    <citation type="submission" date="2016-06" db="UniProtKB">
        <authorList>
            <consortium name="WormBaseParasite"/>
        </authorList>
    </citation>
    <scope>IDENTIFICATION</scope>
</reference>
<accession>A0A183C7W7</accession>
<sequence length="284" mass="32246">MTTKSSAATIERLRYLFTRHGIPETLVSDNGTQFTSNEFAKFTAANGINHLFSAPYNPMSNGQVERFKDTFKRAFRKIKGEGVASKEIIDTFLVTYRTTPNDSLPKSVSPAEMLLGRNPSTTLDLLKPPPSQPVERDVQMEKDFNRRFGTKLRTFVLRDKVFARYRLSQVWRAGTIYGGNGVIYDVRFSDESTGRFHANQLRLRRGPTTDRDPLNILNETFNLPIQGANLENRLEQPEQQEVGENGAVENLPAAEADHSPPARTPPYRRYPERQRRVPARFSPG</sequence>
<dbReference type="Pfam" id="PF00665">
    <property type="entry name" value="rve"/>
    <property type="match status" value="1"/>
</dbReference>
<dbReference type="GO" id="GO:0015074">
    <property type="term" value="P:DNA integration"/>
    <property type="evidence" value="ECO:0007669"/>
    <property type="project" value="InterPro"/>
</dbReference>
<reference evidence="3" key="2">
    <citation type="submission" date="2014-05" db="EMBL/GenBank/DDBJ databases">
        <title>The genome and life-stage specific transcriptomes of Globodera pallida elucidate key aspects of plant parasitism by a cyst nematode.</title>
        <authorList>
            <person name="Cotton J.A."/>
            <person name="Lilley C.J."/>
            <person name="Jones L.M."/>
            <person name="Kikuchi T."/>
            <person name="Reid A.J."/>
            <person name="Thorpe P."/>
            <person name="Tsai I.J."/>
            <person name="Beasley H."/>
            <person name="Blok V."/>
            <person name="Cock P.J.A."/>
            <person name="Van den Akker S.E."/>
            <person name="Holroyd N."/>
            <person name="Hunt M."/>
            <person name="Mantelin S."/>
            <person name="Naghra H."/>
            <person name="Pain A."/>
            <person name="Palomares-Rius J.E."/>
            <person name="Zarowiecki M."/>
            <person name="Berriman M."/>
            <person name="Jones J.T."/>
            <person name="Urwin P.E."/>
        </authorList>
    </citation>
    <scope>NUCLEOTIDE SEQUENCE [LARGE SCALE GENOMIC DNA]</scope>
    <source>
        <strain evidence="3">Lindley</strain>
    </source>
</reference>
<dbReference type="InterPro" id="IPR001584">
    <property type="entry name" value="Integrase_cat-core"/>
</dbReference>
<dbReference type="WBParaSite" id="GPLIN_000896300">
    <property type="protein sequence ID" value="GPLIN_000896300"/>
    <property type="gene ID" value="GPLIN_000896300"/>
</dbReference>
<dbReference type="InterPro" id="IPR036397">
    <property type="entry name" value="RNaseH_sf"/>
</dbReference>
<keyword evidence="3" id="KW-1185">Reference proteome</keyword>